<protein>
    <submittedName>
        <fullName evidence="1">Uncharacterized protein</fullName>
    </submittedName>
</protein>
<accession>A0A1S8TD27</accession>
<evidence type="ECO:0000313" key="2">
    <source>
        <dbReference type="Proteomes" id="UP000190890"/>
    </source>
</evidence>
<keyword evidence="2" id="KW-1185">Reference proteome</keyword>
<dbReference type="EMBL" id="LZZM01000184">
    <property type="protein sequence ID" value="OOM75522.1"/>
    <property type="molecule type" value="Genomic_DNA"/>
</dbReference>
<dbReference type="AlphaFoldDB" id="A0A1S8TD27"/>
<dbReference type="Gene3D" id="3.40.630.30">
    <property type="match status" value="1"/>
</dbReference>
<gene>
    <name evidence="1" type="ORF">CLPUN_31930</name>
</gene>
<name>A0A1S8TD27_9CLOT</name>
<proteinExistence type="predicted"/>
<evidence type="ECO:0000313" key="1">
    <source>
        <dbReference type="EMBL" id="OOM75522.1"/>
    </source>
</evidence>
<dbReference type="Proteomes" id="UP000190890">
    <property type="component" value="Unassembled WGS sequence"/>
</dbReference>
<reference evidence="1 2" key="1">
    <citation type="submission" date="2016-05" db="EMBL/GenBank/DDBJ databases">
        <title>Microbial solvent formation.</title>
        <authorList>
            <person name="Poehlein A."/>
            <person name="Montoya Solano J.D."/>
            <person name="Flitsch S."/>
            <person name="Krabben P."/>
            <person name="Duerre P."/>
            <person name="Daniel R."/>
        </authorList>
    </citation>
    <scope>NUCLEOTIDE SEQUENCE [LARGE SCALE GENOMIC DNA]</scope>
    <source>
        <strain evidence="1 2">DSM 2619</strain>
    </source>
</reference>
<dbReference type="RefSeq" id="WP_077848257.1">
    <property type="nucleotide sequence ID" value="NZ_LZZM01000184.1"/>
</dbReference>
<sequence>MREREKYLKLFFKTYIYKKDGNLAMIIQRGKGEDVQAIIDIIRESIIDMESQEIFQGDNIYPNEDVINKDIFEGNIYMF</sequence>
<comment type="caution">
    <text evidence="1">The sequence shown here is derived from an EMBL/GenBank/DDBJ whole genome shotgun (WGS) entry which is preliminary data.</text>
</comment>
<organism evidence="1 2">
    <name type="scientific">Clostridium puniceum</name>
    <dbReference type="NCBI Taxonomy" id="29367"/>
    <lineage>
        <taxon>Bacteria</taxon>
        <taxon>Bacillati</taxon>
        <taxon>Bacillota</taxon>
        <taxon>Clostridia</taxon>
        <taxon>Eubacteriales</taxon>
        <taxon>Clostridiaceae</taxon>
        <taxon>Clostridium</taxon>
    </lineage>
</organism>